<keyword evidence="3" id="KW-0677">Repeat</keyword>
<evidence type="ECO:0000256" key="4">
    <source>
        <dbReference type="ARBA" id="ARBA00022884"/>
    </source>
</evidence>
<dbReference type="GO" id="GO:0003723">
    <property type="term" value="F:RNA binding"/>
    <property type="evidence" value="ECO:0007669"/>
    <property type="project" value="UniProtKB-UniRule"/>
</dbReference>
<dbReference type="EMBL" id="MDYN01000002">
    <property type="protein sequence ID" value="OQD89601.1"/>
    <property type="molecule type" value="Genomic_DNA"/>
</dbReference>
<reference evidence="10" key="1">
    <citation type="journal article" date="2017" name="Nat. Microbiol.">
        <title>Global analysis of biosynthetic gene clusters reveals vast potential of secondary metabolite production in Penicillium species.</title>
        <authorList>
            <person name="Nielsen J.C."/>
            <person name="Grijseels S."/>
            <person name="Prigent S."/>
            <person name="Ji B."/>
            <person name="Dainat J."/>
            <person name="Nielsen K.F."/>
            <person name="Frisvad J.C."/>
            <person name="Workman M."/>
            <person name="Nielsen J."/>
        </authorList>
    </citation>
    <scope>NUCLEOTIDE SEQUENCE [LARGE SCALE GENOMIC DNA]</scope>
    <source>
        <strain evidence="10">IBT 31811</strain>
    </source>
</reference>
<evidence type="ECO:0000256" key="7">
    <source>
        <dbReference type="SAM" id="MobiDB-lite"/>
    </source>
</evidence>
<dbReference type="FunFam" id="3.30.70.330:FF:000105">
    <property type="entry name" value="HIV Tat-specific factor 1 homolog"/>
    <property type="match status" value="1"/>
</dbReference>
<dbReference type="GO" id="GO:0005686">
    <property type="term" value="C:U2 snRNP"/>
    <property type="evidence" value="ECO:0007669"/>
    <property type="project" value="TreeGrafter"/>
</dbReference>
<evidence type="ECO:0000256" key="2">
    <source>
        <dbReference type="ARBA" id="ARBA00022664"/>
    </source>
</evidence>
<feature type="compositionally biased region" description="Basic and acidic residues" evidence="7">
    <location>
        <begin position="98"/>
        <end position="108"/>
    </location>
</feature>
<sequence>MASETSGPGSRAGSVPSTSFPTDPSEFDKDPRISFSKLDNQYILETDDDREFMWDTGIKRWVESIDEELLRQQQEAYKVEGVDETEAAHPRDRKKRKQENDAATEPKQKKPRVNCAVYVSSIPLDATLDEVVSVFKKFGLITEEIDTGKPRVKMYKDENGNFKGDALIVYFRSESVDIAIQMLDETDFRFGVTGPNGPMRVQAADTAWKSEEADSNQDQKQKQSHRSKTDQRKIAERAKRLNEKLNWDSEEEGPTYSKYDHMVTLKHMFTLEELDEDPAAILEIKEDIREECEKIGEITNTVLYDLEPEGVVTVRFKDPADARRAAEAFSKRKFNGVQVVAYVQHVRERYRKSGTQRDALEGIDTEAEEQKRLDRFGDFLEGKGT</sequence>
<dbReference type="InterPro" id="IPR035979">
    <property type="entry name" value="RBD_domain_sf"/>
</dbReference>
<name>A0A1V6QK77_9EURO</name>
<dbReference type="Gene3D" id="3.30.70.330">
    <property type="match status" value="2"/>
</dbReference>
<dbReference type="FunFam" id="3.30.70.330:FF:000329">
    <property type="entry name" value="splicing factor U2AF-associated protein 2"/>
    <property type="match status" value="1"/>
</dbReference>
<dbReference type="SUPFAM" id="SSF54928">
    <property type="entry name" value="RNA-binding domain, RBD"/>
    <property type="match status" value="2"/>
</dbReference>
<organism evidence="9 10">
    <name type="scientific">Penicillium antarcticum</name>
    <dbReference type="NCBI Taxonomy" id="416450"/>
    <lineage>
        <taxon>Eukaryota</taxon>
        <taxon>Fungi</taxon>
        <taxon>Dikarya</taxon>
        <taxon>Ascomycota</taxon>
        <taxon>Pezizomycotina</taxon>
        <taxon>Eurotiomycetes</taxon>
        <taxon>Eurotiomycetidae</taxon>
        <taxon>Eurotiales</taxon>
        <taxon>Aspergillaceae</taxon>
        <taxon>Penicillium</taxon>
    </lineage>
</organism>
<evidence type="ECO:0000259" key="8">
    <source>
        <dbReference type="PROSITE" id="PS50102"/>
    </source>
</evidence>
<accession>A0A1V6QK77</accession>
<dbReference type="PANTHER" id="PTHR15608">
    <property type="entry name" value="SPLICING FACTOR U2AF-ASSOCIATED PROTEIN 2"/>
    <property type="match status" value="1"/>
</dbReference>
<dbReference type="InterPro" id="IPR034392">
    <property type="entry name" value="TatSF1-like_RRM1"/>
</dbReference>
<protein>
    <recommendedName>
        <fullName evidence="8">RRM domain-containing protein</fullName>
    </recommendedName>
</protein>
<evidence type="ECO:0000256" key="3">
    <source>
        <dbReference type="ARBA" id="ARBA00022737"/>
    </source>
</evidence>
<dbReference type="Pfam" id="PF00076">
    <property type="entry name" value="RRM_1"/>
    <property type="match status" value="2"/>
</dbReference>
<keyword evidence="10" id="KW-1185">Reference proteome</keyword>
<dbReference type="SMART" id="SM00360">
    <property type="entry name" value="RRM"/>
    <property type="match status" value="2"/>
</dbReference>
<evidence type="ECO:0000313" key="9">
    <source>
        <dbReference type="EMBL" id="OQD89601.1"/>
    </source>
</evidence>
<evidence type="ECO:0000256" key="1">
    <source>
        <dbReference type="ARBA" id="ARBA00007747"/>
    </source>
</evidence>
<evidence type="ECO:0000313" key="10">
    <source>
        <dbReference type="Proteomes" id="UP000191672"/>
    </source>
</evidence>
<dbReference type="Proteomes" id="UP000191672">
    <property type="component" value="Unassembled WGS sequence"/>
</dbReference>
<evidence type="ECO:0000256" key="6">
    <source>
        <dbReference type="PROSITE-ProRule" id="PRU00176"/>
    </source>
</evidence>
<dbReference type="InterPro" id="IPR012677">
    <property type="entry name" value="Nucleotide-bd_a/b_plait_sf"/>
</dbReference>
<dbReference type="InterPro" id="IPR034393">
    <property type="entry name" value="TatSF1-like"/>
</dbReference>
<dbReference type="InterPro" id="IPR000504">
    <property type="entry name" value="RRM_dom"/>
</dbReference>
<keyword evidence="2" id="KW-0507">mRNA processing</keyword>
<feature type="region of interest" description="Disordered" evidence="7">
    <location>
        <begin position="80"/>
        <end position="110"/>
    </location>
</feature>
<keyword evidence="4 6" id="KW-0694">RNA-binding</keyword>
<dbReference type="GO" id="GO:0000398">
    <property type="term" value="P:mRNA splicing, via spliceosome"/>
    <property type="evidence" value="ECO:0007669"/>
    <property type="project" value="InterPro"/>
</dbReference>
<dbReference type="CDD" id="cd12281">
    <property type="entry name" value="RRM1_TatSF1_like"/>
    <property type="match status" value="1"/>
</dbReference>
<dbReference type="PANTHER" id="PTHR15608:SF0">
    <property type="entry name" value="HIV TAT-SPECIFIC FACTOR 1"/>
    <property type="match status" value="1"/>
</dbReference>
<dbReference type="STRING" id="416450.A0A1V6QK77"/>
<feature type="compositionally biased region" description="Basic and acidic residues" evidence="7">
    <location>
        <begin position="80"/>
        <end position="90"/>
    </location>
</feature>
<dbReference type="AlphaFoldDB" id="A0A1V6QK77"/>
<feature type="region of interest" description="Disordered" evidence="7">
    <location>
        <begin position="194"/>
        <end position="233"/>
    </location>
</feature>
<dbReference type="GO" id="GO:0005684">
    <property type="term" value="C:U2-type spliceosomal complex"/>
    <property type="evidence" value="ECO:0007669"/>
    <property type="project" value="TreeGrafter"/>
</dbReference>
<comment type="caution">
    <text evidence="9">The sequence shown here is derived from an EMBL/GenBank/DDBJ whole genome shotgun (WGS) entry which is preliminary data.</text>
</comment>
<evidence type="ECO:0000256" key="5">
    <source>
        <dbReference type="ARBA" id="ARBA00023187"/>
    </source>
</evidence>
<feature type="region of interest" description="Disordered" evidence="7">
    <location>
        <begin position="1"/>
        <end position="33"/>
    </location>
</feature>
<gene>
    <name evidence="9" type="ORF">PENANT_c002G00404</name>
</gene>
<dbReference type="PROSITE" id="PS50102">
    <property type="entry name" value="RRM"/>
    <property type="match status" value="1"/>
</dbReference>
<feature type="domain" description="RRM" evidence="8">
    <location>
        <begin position="115"/>
        <end position="206"/>
    </location>
</feature>
<keyword evidence="5" id="KW-0508">mRNA splicing</keyword>
<feature type="compositionally biased region" description="Basic and acidic residues" evidence="7">
    <location>
        <begin position="208"/>
        <end position="233"/>
    </location>
</feature>
<dbReference type="CDD" id="cd12285">
    <property type="entry name" value="RRM3_RBM39_like"/>
    <property type="match status" value="1"/>
</dbReference>
<comment type="similarity">
    <text evidence="1">Belongs to the HTATSF1 family.</text>
</comment>
<proteinExistence type="inferred from homology"/>